<evidence type="ECO:0000313" key="2">
    <source>
        <dbReference type="EMBL" id="KAE8266519.1"/>
    </source>
</evidence>
<comment type="caution">
    <text evidence="2">The sequence shown here is derived from an EMBL/GenBank/DDBJ whole genome shotgun (WGS) entry which is preliminary data.</text>
</comment>
<accession>A0A8X7T2X5</accession>
<dbReference type="EMBL" id="LWDG02000324">
    <property type="protein sequence ID" value="KAE8266519.1"/>
    <property type="molecule type" value="Genomic_DNA"/>
</dbReference>
<feature type="compositionally biased region" description="Low complexity" evidence="1">
    <location>
        <begin position="1"/>
        <end position="18"/>
    </location>
</feature>
<organism evidence="2 3">
    <name type="scientific">Tilletia walkeri</name>
    <dbReference type="NCBI Taxonomy" id="117179"/>
    <lineage>
        <taxon>Eukaryota</taxon>
        <taxon>Fungi</taxon>
        <taxon>Dikarya</taxon>
        <taxon>Basidiomycota</taxon>
        <taxon>Ustilaginomycotina</taxon>
        <taxon>Exobasidiomycetes</taxon>
        <taxon>Tilletiales</taxon>
        <taxon>Tilletiaceae</taxon>
        <taxon>Tilletia</taxon>
    </lineage>
</organism>
<gene>
    <name evidence="2" type="ORF">A4X09_0g5828</name>
</gene>
<dbReference type="AlphaFoldDB" id="A0A8X7T2X5"/>
<reference evidence="2" key="2">
    <citation type="journal article" date="2019" name="IMA Fungus">
        <title>Genome sequencing and comparison of five Tilletia species to identify candidate genes for the detection of regulated species infecting wheat.</title>
        <authorList>
            <person name="Nguyen H.D.T."/>
            <person name="Sultana T."/>
            <person name="Kesanakurti P."/>
            <person name="Hambleton S."/>
        </authorList>
    </citation>
    <scope>NUCLEOTIDE SEQUENCE</scope>
    <source>
        <strain evidence="2">DAOMC 236422</strain>
    </source>
</reference>
<proteinExistence type="predicted"/>
<name>A0A8X7T2X5_9BASI</name>
<evidence type="ECO:0000256" key="1">
    <source>
        <dbReference type="SAM" id="MobiDB-lite"/>
    </source>
</evidence>
<feature type="compositionally biased region" description="Basic and acidic residues" evidence="1">
    <location>
        <begin position="62"/>
        <end position="76"/>
    </location>
</feature>
<protein>
    <submittedName>
        <fullName evidence="2">Uncharacterized protein</fullName>
    </submittedName>
</protein>
<dbReference type="Proteomes" id="UP000078113">
    <property type="component" value="Unassembled WGS sequence"/>
</dbReference>
<feature type="region of interest" description="Disordered" evidence="1">
    <location>
        <begin position="1"/>
        <end position="128"/>
    </location>
</feature>
<feature type="compositionally biased region" description="Basic and acidic residues" evidence="1">
    <location>
        <begin position="90"/>
        <end position="103"/>
    </location>
</feature>
<keyword evidence="3" id="KW-1185">Reference proteome</keyword>
<sequence>MNRSGQPSRSSTRTPSGSLEDPFVLPSSSSRAATEKETSQDPGFRQWLQQRSQAALADDPMDERGCLQVHRDHQEQSRLSSLPSEGAQEEAQRQRTRRQDLPEHVLQGNQSDRQPRTQPRPDATEARLGPLEVSAWKFNDCTAALRYHKAGAADNLADAAVPHKQWASYTFPGRRFEHVTSNLSEIANAAPRQHHELPSLQILAAIYDYEMGHFYKRASFAAK</sequence>
<evidence type="ECO:0000313" key="3">
    <source>
        <dbReference type="Proteomes" id="UP000078113"/>
    </source>
</evidence>
<reference evidence="2" key="1">
    <citation type="submission" date="2016-04" db="EMBL/GenBank/DDBJ databases">
        <authorList>
            <person name="Nguyen H.D."/>
            <person name="Samba Siva P."/>
            <person name="Cullis J."/>
            <person name="Levesque C.A."/>
            <person name="Hambleton S."/>
        </authorList>
    </citation>
    <scope>NUCLEOTIDE SEQUENCE</scope>
    <source>
        <strain evidence="2">DAOMC 236422</strain>
    </source>
</reference>